<evidence type="ECO:0000256" key="1">
    <source>
        <dbReference type="SAM" id="MobiDB-lite"/>
    </source>
</evidence>
<proteinExistence type="predicted"/>
<name>A0A8I6RP10_CIMLE</name>
<sequence length="251" mass="27910">MIVGNTGFCCLYSSFNPKLKIINCMKDYYRLCHEMHPFAQDKAEVREKSSRGAVIEDRFQKKVNWVLEEGFGHVFSGGGRCIRPSYIGKDLQELQPYHHQPQQQQQHHHPHHTLIYPDQQYTGQYPGVEGYSLRPHPSGGNNGMTEYVRQELRAMVGARTGVTGSGVRQSGGGQQVTMSPHHQVTGLENLGISFDIQPQVGVSESPKMWSGMSDMGGASPQSASLASRSGLEEVNRPNDQKSSLLQKLLSE</sequence>
<dbReference type="EnsemblMetazoa" id="XM_014394538.2">
    <property type="protein sequence ID" value="XP_014250024.1"/>
    <property type="gene ID" value="LOC106666971"/>
</dbReference>
<dbReference type="Proteomes" id="UP000494040">
    <property type="component" value="Unassembled WGS sequence"/>
</dbReference>
<dbReference type="RefSeq" id="XP_014250024.1">
    <property type="nucleotide sequence ID" value="XM_014394538.2"/>
</dbReference>
<dbReference type="AlphaFoldDB" id="A0A8I6RP10"/>
<dbReference type="KEGG" id="clec:106666971"/>
<dbReference type="GeneID" id="106666971"/>
<reference evidence="2" key="1">
    <citation type="submission" date="2022-01" db="UniProtKB">
        <authorList>
            <consortium name="EnsemblMetazoa"/>
        </authorList>
    </citation>
    <scope>IDENTIFICATION</scope>
</reference>
<organism evidence="2 3">
    <name type="scientific">Cimex lectularius</name>
    <name type="common">Bed bug</name>
    <name type="synonym">Acanthia lectularia</name>
    <dbReference type="NCBI Taxonomy" id="79782"/>
    <lineage>
        <taxon>Eukaryota</taxon>
        <taxon>Metazoa</taxon>
        <taxon>Ecdysozoa</taxon>
        <taxon>Arthropoda</taxon>
        <taxon>Hexapoda</taxon>
        <taxon>Insecta</taxon>
        <taxon>Pterygota</taxon>
        <taxon>Neoptera</taxon>
        <taxon>Paraneoptera</taxon>
        <taxon>Hemiptera</taxon>
        <taxon>Heteroptera</taxon>
        <taxon>Panheteroptera</taxon>
        <taxon>Cimicomorpha</taxon>
        <taxon>Cimicidae</taxon>
        <taxon>Cimex</taxon>
    </lineage>
</organism>
<dbReference type="OrthoDB" id="10035882at2759"/>
<evidence type="ECO:0000313" key="2">
    <source>
        <dbReference type="EnsemblMetazoa" id="XP_014250024.1"/>
    </source>
</evidence>
<protein>
    <submittedName>
        <fullName evidence="2">Uncharacterized protein</fullName>
    </submittedName>
</protein>
<accession>A0A8I6RP10</accession>
<feature type="compositionally biased region" description="Low complexity" evidence="1">
    <location>
        <begin position="240"/>
        <end position="251"/>
    </location>
</feature>
<evidence type="ECO:0000313" key="3">
    <source>
        <dbReference type="Proteomes" id="UP000494040"/>
    </source>
</evidence>
<feature type="region of interest" description="Disordered" evidence="1">
    <location>
        <begin position="203"/>
        <end position="251"/>
    </location>
</feature>
<keyword evidence="3" id="KW-1185">Reference proteome</keyword>
<feature type="compositionally biased region" description="Basic and acidic residues" evidence="1">
    <location>
        <begin position="230"/>
        <end position="239"/>
    </location>
</feature>